<evidence type="ECO:0000313" key="3">
    <source>
        <dbReference type="EMBL" id="EFI6955016.1"/>
    </source>
</evidence>
<evidence type="ECO:0000256" key="1">
    <source>
        <dbReference type="SAM" id="Coils"/>
    </source>
</evidence>
<dbReference type="Pfam" id="PF02498">
    <property type="entry name" value="Bro-N"/>
    <property type="match status" value="1"/>
</dbReference>
<feature type="coiled-coil region" evidence="1">
    <location>
        <begin position="158"/>
        <end position="185"/>
    </location>
</feature>
<evidence type="ECO:0000259" key="2">
    <source>
        <dbReference type="PROSITE" id="PS51750"/>
    </source>
</evidence>
<organism evidence="3 4">
    <name type="scientific">Escherichia coli</name>
    <dbReference type="NCBI Taxonomy" id="562"/>
    <lineage>
        <taxon>Bacteria</taxon>
        <taxon>Pseudomonadati</taxon>
        <taxon>Pseudomonadota</taxon>
        <taxon>Gammaproteobacteria</taxon>
        <taxon>Enterobacterales</taxon>
        <taxon>Enterobacteriaceae</taxon>
        <taxon>Escherichia</taxon>
    </lineage>
</organism>
<reference evidence="3" key="1">
    <citation type="submission" date="2020-02" db="EMBL/GenBank/DDBJ databases">
        <authorList>
            <consortium name="GenomeTrakr network: Whole genome sequencing for foodborne pathogen traceback"/>
        </authorList>
    </citation>
    <scope>NUCLEOTIDE SEQUENCE</scope>
    <source>
        <strain evidence="3">CFSAN046653</strain>
    </source>
</reference>
<proteinExistence type="predicted"/>
<dbReference type="RefSeq" id="WP_065226521.1">
    <property type="nucleotide sequence ID" value="NZ_CP015229.1"/>
</dbReference>
<accession>A0AAI9FGQ1</accession>
<dbReference type="AlphaFoldDB" id="A0AAI9FGQ1"/>
<dbReference type="PANTHER" id="PTHR36180">
    <property type="entry name" value="DNA-BINDING PROTEIN-RELATED-RELATED"/>
    <property type="match status" value="1"/>
</dbReference>
<dbReference type="EMBL" id="AASZRA010000044">
    <property type="protein sequence ID" value="EFI6955016.1"/>
    <property type="molecule type" value="Genomic_DNA"/>
</dbReference>
<dbReference type="Proteomes" id="UP000775646">
    <property type="component" value="Unassembled WGS sequence"/>
</dbReference>
<dbReference type="SMART" id="SM01040">
    <property type="entry name" value="Bro-N"/>
    <property type="match status" value="1"/>
</dbReference>
<feature type="domain" description="Bro-N" evidence="2">
    <location>
        <begin position="22"/>
        <end position="135"/>
    </location>
</feature>
<keyword evidence="1" id="KW-0175">Coiled coil</keyword>
<dbReference type="PANTHER" id="PTHR36180:SF2">
    <property type="entry name" value="BRO FAMILY PROTEIN"/>
    <property type="match status" value="1"/>
</dbReference>
<protein>
    <submittedName>
        <fullName evidence="3">Antirepressor protein</fullName>
    </submittedName>
</protein>
<dbReference type="InterPro" id="IPR003497">
    <property type="entry name" value="BRO_N_domain"/>
</dbReference>
<comment type="caution">
    <text evidence="3">The sequence shown here is derived from an EMBL/GenBank/DDBJ whole genome shotgun (WGS) entry which is preliminary data.</text>
</comment>
<gene>
    <name evidence="3" type="ORF">BCB93_004746</name>
</gene>
<name>A0AAI9FGQ1_ECOLX</name>
<sequence length="197" mass="22432">MNKNIAVTGKGDARHVKKFCDIRDLVVLRFDSVNVRVVYLNGDPWFVGADVCAALEISNVTDAVSVLDNDEVMTLALTEGHSGKRGGARSWNVVSESGFYKLIARSRKAVNPGTFAHRFSNWVFRNVIPGIRKTGAYGIPWGALQDFSRRKEQYQVSASEKGRELQACKRKKRELEEEEKRLIREYQPEFYFGERIQ</sequence>
<dbReference type="PROSITE" id="PS51750">
    <property type="entry name" value="BRO_N"/>
    <property type="match status" value="1"/>
</dbReference>
<evidence type="ECO:0000313" key="4">
    <source>
        <dbReference type="Proteomes" id="UP000775646"/>
    </source>
</evidence>